<comment type="cofactor">
    <cofactor evidence="1">
        <name>heme b</name>
        <dbReference type="ChEBI" id="CHEBI:60344"/>
    </cofactor>
</comment>
<sequence length="169" mass="19049">MNSVCPTQKHVLAVRIFHWVGALLILMAFIAINLGDGYVDLHKSIGATFLIWTLLRIITRLMTKAPAAISMPMWQTAMAHLVHLALYVVMLAMPITGMLMSMYAGRSVSVFGLFELPMLVGADKEMAKLMNAWHTGFIWTTMWLLILSHILAVVYHQLILKDGLLNRMR</sequence>
<dbReference type="SUPFAM" id="SSF81342">
    <property type="entry name" value="Transmembrane di-heme cytochromes"/>
    <property type="match status" value="1"/>
</dbReference>
<evidence type="ECO:0000256" key="12">
    <source>
        <dbReference type="ARBA" id="ARBA00037975"/>
    </source>
</evidence>
<evidence type="ECO:0000256" key="7">
    <source>
        <dbReference type="ARBA" id="ARBA00022723"/>
    </source>
</evidence>
<keyword evidence="10" id="KW-0408">Iron</keyword>
<dbReference type="Pfam" id="PF01292">
    <property type="entry name" value="Ni_hydr_CYTB"/>
    <property type="match status" value="1"/>
</dbReference>
<evidence type="ECO:0000313" key="16">
    <source>
        <dbReference type="Proteomes" id="UP001624684"/>
    </source>
</evidence>
<keyword evidence="16" id="KW-1185">Reference proteome</keyword>
<evidence type="ECO:0000259" key="14">
    <source>
        <dbReference type="Pfam" id="PF01292"/>
    </source>
</evidence>
<feature type="transmembrane region" description="Helical" evidence="13">
    <location>
        <begin position="12"/>
        <end position="32"/>
    </location>
</feature>
<feature type="domain" description="Cytochrome b561 bacterial/Ni-hydrogenase" evidence="14">
    <location>
        <begin position="12"/>
        <end position="168"/>
    </location>
</feature>
<keyword evidence="11 13" id="KW-0472">Membrane</keyword>
<evidence type="ECO:0000256" key="11">
    <source>
        <dbReference type="ARBA" id="ARBA00023136"/>
    </source>
</evidence>
<evidence type="ECO:0000256" key="3">
    <source>
        <dbReference type="ARBA" id="ARBA00022448"/>
    </source>
</evidence>
<evidence type="ECO:0000256" key="9">
    <source>
        <dbReference type="ARBA" id="ARBA00022989"/>
    </source>
</evidence>
<dbReference type="PANTHER" id="PTHR30529">
    <property type="entry name" value="CYTOCHROME B561"/>
    <property type="match status" value="1"/>
</dbReference>
<name>A0ABW8U6W6_9GAMM</name>
<comment type="subcellular location">
    <subcellularLocation>
        <location evidence="2">Cell membrane</location>
        <topology evidence="2">Multi-pass membrane protein</topology>
    </subcellularLocation>
</comment>
<evidence type="ECO:0000256" key="10">
    <source>
        <dbReference type="ARBA" id="ARBA00023004"/>
    </source>
</evidence>
<keyword evidence="6 13" id="KW-0812">Transmembrane</keyword>
<keyword evidence="9 13" id="KW-1133">Transmembrane helix</keyword>
<proteinExistence type="inferred from homology"/>
<keyword evidence="8" id="KW-0249">Electron transport</keyword>
<feature type="transmembrane region" description="Helical" evidence="13">
    <location>
        <begin position="44"/>
        <end position="63"/>
    </location>
</feature>
<feature type="transmembrane region" description="Helical" evidence="13">
    <location>
        <begin position="84"/>
        <end position="104"/>
    </location>
</feature>
<comment type="caution">
    <text evidence="15">The sequence shown here is derived from an EMBL/GenBank/DDBJ whole genome shotgun (WGS) entry which is preliminary data.</text>
</comment>
<keyword evidence="5" id="KW-0349">Heme</keyword>
<dbReference type="RefSeq" id="WP_407069317.1">
    <property type="nucleotide sequence ID" value="NZ_JBJJXE010000011.1"/>
</dbReference>
<keyword evidence="3" id="KW-0813">Transport</keyword>
<accession>A0ABW8U6W6</accession>
<feature type="transmembrane region" description="Helical" evidence="13">
    <location>
        <begin position="136"/>
        <end position="160"/>
    </location>
</feature>
<dbReference type="EMBL" id="JBJJXE010000011">
    <property type="protein sequence ID" value="MFL1732781.1"/>
    <property type="molecule type" value="Genomic_DNA"/>
</dbReference>
<evidence type="ECO:0000313" key="15">
    <source>
        <dbReference type="EMBL" id="MFL1732781.1"/>
    </source>
</evidence>
<dbReference type="InterPro" id="IPR016174">
    <property type="entry name" value="Di-haem_cyt_TM"/>
</dbReference>
<evidence type="ECO:0000256" key="5">
    <source>
        <dbReference type="ARBA" id="ARBA00022617"/>
    </source>
</evidence>
<comment type="similarity">
    <text evidence="12">Belongs to the cytochrome b561 family.</text>
</comment>
<evidence type="ECO:0000256" key="1">
    <source>
        <dbReference type="ARBA" id="ARBA00001970"/>
    </source>
</evidence>
<dbReference type="InterPro" id="IPR052168">
    <property type="entry name" value="Cytochrome_b561_oxidase"/>
</dbReference>
<evidence type="ECO:0000256" key="2">
    <source>
        <dbReference type="ARBA" id="ARBA00004651"/>
    </source>
</evidence>
<evidence type="ECO:0000256" key="13">
    <source>
        <dbReference type="SAM" id="Phobius"/>
    </source>
</evidence>
<keyword evidence="4" id="KW-1003">Cell membrane</keyword>
<reference evidence="15 16" key="1">
    <citation type="submission" date="2024-11" db="EMBL/GenBank/DDBJ databases">
        <title>First Report of Moraxella oculi in Brazil in an Infectious Bovine Keratoconjunctivitis Outbreak.</title>
        <authorList>
            <person name="Carvalho C.V."/>
            <person name="Domingues R."/>
            <person name="Coutinho C."/>
            <person name="Honorio N.T.B.S."/>
            <person name="Faza D.R.L.R."/>
            <person name="Carvalho W.A."/>
            <person name="Machado A.B.F."/>
            <person name="Martins M.F."/>
            <person name="Gaspar E.B."/>
        </authorList>
    </citation>
    <scope>NUCLEOTIDE SEQUENCE [LARGE SCALE GENOMIC DNA]</scope>
    <source>
        <strain evidence="15 16">2117LE</strain>
    </source>
</reference>
<evidence type="ECO:0000256" key="4">
    <source>
        <dbReference type="ARBA" id="ARBA00022475"/>
    </source>
</evidence>
<evidence type="ECO:0000256" key="6">
    <source>
        <dbReference type="ARBA" id="ARBA00022692"/>
    </source>
</evidence>
<dbReference type="PANTHER" id="PTHR30529:SF1">
    <property type="entry name" value="CYTOCHROME B561 HOMOLOG 2"/>
    <property type="match status" value="1"/>
</dbReference>
<keyword evidence="7" id="KW-0479">Metal-binding</keyword>
<dbReference type="Proteomes" id="UP001624684">
    <property type="component" value="Unassembled WGS sequence"/>
</dbReference>
<dbReference type="InterPro" id="IPR011577">
    <property type="entry name" value="Cyt_b561_bac/Ni-Hgenase"/>
</dbReference>
<protein>
    <submittedName>
        <fullName evidence="15">Cytochrome b</fullName>
    </submittedName>
</protein>
<organism evidence="15 16">
    <name type="scientific">Moraxella oculi</name>
    <dbReference type="NCBI Taxonomy" id="2940516"/>
    <lineage>
        <taxon>Bacteria</taxon>
        <taxon>Pseudomonadati</taxon>
        <taxon>Pseudomonadota</taxon>
        <taxon>Gammaproteobacteria</taxon>
        <taxon>Moraxellales</taxon>
        <taxon>Moraxellaceae</taxon>
        <taxon>Moraxella</taxon>
    </lineage>
</organism>
<gene>
    <name evidence="15" type="ORF">ACJHVH_07230</name>
</gene>
<evidence type="ECO:0000256" key="8">
    <source>
        <dbReference type="ARBA" id="ARBA00022982"/>
    </source>
</evidence>